<dbReference type="SUPFAM" id="SSF56112">
    <property type="entry name" value="Protein kinase-like (PK-like)"/>
    <property type="match status" value="1"/>
</dbReference>
<name>A0AAE0BXC3_9CHLO</name>
<evidence type="ECO:0000313" key="3">
    <source>
        <dbReference type="Proteomes" id="UP001190700"/>
    </source>
</evidence>
<dbReference type="InterPro" id="IPR050167">
    <property type="entry name" value="Ser_Thr_protein_kinase"/>
</dbReference>
<dbReference type="PANTHER" id="PTHR23257:SF963">
    <property type="entry name" value="AT08303P"/>
    <property type="match status" value="1"/>
</dbReference>
<evidence type="ECO:0000313" key="2">
    <source>
        <dbReference type="EMBL" id="KAK3243492.1"/>
    </source>
</evidence>
<dbReference type="PANTHER" id="PTHR23257">
    <property type="entry name" value="SERINE-THREONINE PROTEIN KINASE"/>
    <property type="match status" value="1"/>
</dbReference>
<dbReference type="PROSITE" id="PS50011">
    <property type="entry name" value="PROTEIN_KINASE_DOM"/>
    <property type="match status" value="1"/>
</dbReference>
<dbReference type="GO" id="GO:0004713">
    <property type="term" value="F:protein tyrosine kinase activity"/>
    <property type="evidence" value="ECO:0007669"/>
    <property type="project" value="InterPro"/>
</dbReference>
<organism evidence="2 3">
    <name type="scientific">Cymbomonas tetramitiformis</name>
    <dbReference type="NCBI Taxonomy" id="36881"/>
    <lineage>
        <taxon>Eukaryota</taxon>
        <taxon>Viridiplantae</taxon>
        <taxon>Chlorophyta</taxon>
        <taxon>Pyramimonadophyceae</taxon>
        <taxon>Pyramimonadales</taxon>
        <taxon>Pyramimonadaceae</taxon>
        <taxon>Cymbomonas</taxon>
    </lineage>
</organism>
<dbReference type="InterPro" id="IPR011009">
    <property type="entry name" value="Kinase-like_dom_sf"/>
</dbReference>
<protein>
    <recommendedName>
        <fullName evidence="1">Protein kinase domain-containing protein</fullName>
    </recommendedName>
</protein>
<dbReference type="AlphaFoldDB" id="A0AAE0BXC3"/>
<feature type="domain" description="Protein kinase" evidence="1">
    <location>
        <begin position="1"/>
        <end position="160"/>
    </location>
</feature>
<sequence length="165" mass="18651">MGASRVLRIELLWEHRECPGLNCYGRITSDMGLSKKQVATFVSGNMRGTIPWMAPELFIGTHADCSLEPGDDNRVNEKVDVFSFGVVLWEVWTLGDVPYQGLSMSKIFNGVMNNMRPGVPEGCIKPWRELMQRCWSQRVPDRPSFSEIACELNNIKTDLLKAQPC</sequence>
<gene>
    <name evidence="2" type="ORF">CYMTET_46860</name>
</gene>
<dbReference type="Gene3D" id="1.10.510.10">
    <property type="entry name" value="Transferase(Phosphotransferase) domain 1"/>
    <property type="match status" value="1"/>
</dbReference>
<dbReference type="Pfam" id="PF07714">
    <property type="entry name" value="PK_Tyr_Ser-Thr"/>
    <property type="match status" value="1"/>
</dbReference>
<dbReference type="SMART" id="SM00219">
    <property type="entry name" value="TyrKc"/>
    <property type="match status" value="1"/>
</dbReference>
<proteinExistence type="predicted"/>
<dbReference type="GO" id="GO:0007165">
    <property type="term" value="P:signal transduction"/>
    <property type="evidence" value="ECO:0007669"/>
    <property type="project" value="TreeGrafter"/>
</dbReference>
<reference evidence="2 3" key="1">
    <citation type="journal article" date="2015" name="Genome Biol. Evol.">
        <title>Comparative Genomics of a Bacterivorous Green Alga Reveals Evolutionary Causalities and Consequences of Phago-Mixotrophic Mode of Nutrition.</title>
        <authorList>
            <person name="Burns J.A."/>
            <person name="Paasch A."/>
            <person name="Narechania A."/>
            <person name="Kim E."/>
        </authorList>
    </citation>
    <scope>NUCLEOTIDE SEQUENCE [LARGE SCALE GENOMIC DNA]</scope>
    <source>
        <strain evidence="2 3">PLY_AMNH</strain>
    </source>
</reference>
<dbReference type="InterPro" id="IPR000719">
    <property type="entry name" value="Prot_kinase_dom"/>
</dbReference>
<dbReference type="InterPro" id="IPR020635">
    <property type="entry name" value="Tyr_kinase_cat_dom"/>
</dbReference>
<evidence type="ECO:0000259" key="1">
    <source>
        <dbReference type="PROSITE" id="PS50011"/>
    </source>
</evidence>
<dbReference type="Proteomes" id="UP001190700">
    <property type="component" value="Unassembled WGS sequence"/>
</dbReference>
<dbReference type="GO" id="GO:0005524">
    <property type="term" value="F:ATP binding"/>
    <property type="evidence" value="ECO:0007669"/>
    <property type="project" value="InterPro"/>
</dbReference>
<accession>A0AAE0BXC3</accession>
<keyword evidence="3" id="KW-1185">Reference proteome</keyword>
<dbReference type="GO" id="GO:0005737">
    <property type="term" value="C:cytoplasm"/>
    <property type="evidence" value="ECO:0007669"/>
    <property type="project" value="TreeGrafter"/>
</dbReference>
<comment type="caution">
    <text evidence="2">The sequence shown here is derived from an EMBL/GenBank/DDBJ whole genome shotgun (WGS) entry which is preliminary data.</text>
</comment>
<dbReference type="InterPro" id="IPR001245">
    <property type="entry name" value="Ser-Thr/Tyr_kinase_cat_dom"/>
</dbReference>
<dbReference type="EMBL" id="LGRX02032825">
    <property type="protein sequence ID" value="KAK3243492.1"/>
    <property type="molecule type" value="Genomic_DNA"/>
</dbReference>